<gene>
    <name evidence="11" type="ORF">HKX06_13445</name>
    <name evidence="12" type="ORF">I6G38_05680</name>
</gene>
<evidence type="ECO:0000256" key="7">
    <source>
        <dbReference type="ARBA" id="ARBA00023237"/>
    </source>
</evidence>
<evidence type="ECO:0000256" key="3">
    <source>
        <dbReference type="ARBA" id="ARBA00022448"/>
    </source>
</evidence>
<evidence type="ECO:0000313" key="13">
    <source>
        <dbReference type="Proteomes" id="UP000550136"/>
    </source>
</evidence>
<keyword evidence="3" id="KW-0813">Transport</keyword>
<dbReference type="OrthoDB" id="9789368at2"/>
<comment type="similarity">
    <text evidence="2">Belongs to the outer membrane factor (OMF) (TC 1.B.17) family.</text>
</comment>
<evidence type="ECO:0000313" key="11">
    <source>
        <dbReference type="EMBL" id="NNG58372.1"/>
    </source>
</evidence>
<dbReference type="Gene3D" id="1.20.1600.10">
    <property type="entry name" value="Outer membrane efflux proteins (OEP)"/>
    <property type="match status" value="1"/>
</dbReference>
<evidence type="ECO:0000256" key="2">
    <source>
        <dbReference type="ARBA" id="ARBA00007613"/>
    </source>
</evidence>
<keyword evidence="10" id="KW-0732">Signal</keyword>
<dbReference type="Proteomes" id="UP000550136">
    <property type="component" value="Unassembled WGS sequence"/>
</dbReference>
<feature type="signal peptide" evidence="10">
    <location>
        <begin position="1"/>
        <end position="24"/>
    </location>
</feature>
<evidence type="ECO:0000256" key="4">
    <source>
        <dbReference type="ARBA" id="ARBA00022452"/>
    </source>
</evidence>
<dbReference type="RefSeq" id="WP_007404767.1">
    <property type="nucleotide sequence ID" value="NZ_AP023323.1"/>
</dbReference>
<dbReference type="InterPro" id="IPR051906">
    <property type="entry name" value="TolC-like"/>
</dbReference>
<keyword evidence="4" id="KW-1134">Transmembrane beta strand</keyword>
<feature type="region of interest" description="Disordered" evidence="9">
    <location>
        <begin position="468"/>
        <end position="538"/>
    </location>
</feature>
<evidence type="ECO:0000256" key="9">
    <source>
        <dbReference type="SAM" id="MobiDB-lite"/>
    </source>
</evidence>
<keyword evidence="7" id="KW-0998">Cell outer membrane</keyword>
<evidence type="ECO:0000313" key="14">
    <source>
        <dbReference type="Proteomes" id="UP000594836"/>
    </source>
</evidence>
<evidence type="ECO:0000256" key="6">
    <source>
        <dbReference type="ARBA" id="ARBA00023136"/>
    </source>
</evidence>
<evidence type="ECO:0000256" key="1">
    <source>
        <dbReference type="ARBA" id="ARBA00004442"/>
    </source>
</evidence>
<reference evidence="12 14" key="2">
    <citation type="submission" date="2020-12" db="EMBL/GenBank/DDBJ databases">
        <title>FDA dAtabase for Regulatory Grade micrObial Sequences (FDA-ARGOS): Supporting development and validation of Infectious Disease Dx tests.</title>
        <authorList>
            <person name="Sproer C."/>
            <person name="Gronow S."/>
            <person name="Severitt S."/>
            <person name="Schroder I."/>
            <person name="Tallon L."/>
            <person name="Sadzewicz L."/>
            <person name="Zhao X."/>
            <person name="Boylan J."/>
            <person name="Ott S."/>
            <person name="Bowen H."/>
            <person name="Vavikolanu K."/>
            <person name="Mehta A."/>
            <person name="Aluvathingal J."/>
            <person name="Nadendla S."/>
            <person name="Lowell S."/>
            <person name="Myers T."/>
            <person name="Yan Y."/>
            <person name="Sichtig H."/>
        </authorList>
    </citation>
    <scope>NUCLEOTIDE SEQUENCE [LARGE SCALE GENOMIC DNA]</scope>
    <source>
        <strain evidence="12 14">FDAARGOS_881</strain>
    </source>
</reference>
<dbReference type="GO" id="GO:0015562">
    <property type="term" value="F:efflux transmembrane transporter activity"/>
    <property type="evidence" value="ECO:0007669"/>
    <property type="project" value="InterPro"/>
</dbReference>
<evidence type="ECO:0000256" key="8">
    <source>
        <dbReference type="SAM" id="Coils"/>
    </source>
</evidence>
<reference evidence="11 13" key="1">
    <citation type="submission" date="2020-05" db="EMBL/GenBank/DDBJ databases">
        <title>Draft Genome Sequences of Sphingomonas sp. Isolated from the International Space Station.</title>
        <authorList>
            <person name="Bijlani S."/>
            <person name="Singh N.K."/>
            <person name="Mason C.E."/>
            <person name="Wang C.C."/>
            <person name="Venkateswaran K."/>
        </authorList>
    </citation>
    <scope>NUCLEOTIDE SEQUENCE [LARGE SCALE GENOMIC DNA]</scope>
    <source>
        <strain evidence="11 13">FKI-L5-BR-P1</strain>
    </source>
</reference>
<sequence>MSDNRLSLLASLLGGLALAGPAVAQTADAPDTLDRAIADAYRSNPTLEAGRAQLRALDEQIVQAGSPYRLNVGVNLNLQYRQQDQRNLLDQFATVRSRTMGATISASQILLNGGRTAAQVSAAEATVLAGRERLRETENAVLFGVVDAYASVLRDQALVAIQTRSLESYGRQVDQAVARERGGDLTRTDIAQAQAQREIIRAQLAQAQANLQASRARFAALVGRNPGRLAPPPPLPGVPGSLESAFQIAEKESPAVWQAILAARAGDARIAAQRAERAPIVALTGGYGYTSPYSYQLRDMGGQATGGISVTMPLIAGGLIGSRIRAAIAERQQLGFEAEGTRREALANVQEAWNQAVAAGEQQDSGRVATEAAEAALTGVRRGFQEGFRSNFEVLDSEQRLLNAQIVATNALYSGYVSQARLLATLGRLQAGVIEAGVPTYDASANIRSVKKQVFGPFDPLLAPIDRASRPSTAAPPAPVLAAASAPTLRPATTTTPSGTLGQGLPVSPPPALPAPSFVELSDTVVTGGRPGEGNNTK</sequence>
<dbReference type="NCBIfam" id="TIGR01844">
    <property type="entry name" value="type_I_sec_TolC"/>
    <property type="match status" value="1"/>
</dbReference>
<dbReference type="Proteomes" id="UP000594836">
    <property type="component" value="Chromosome"/>
</dbReference>
<comment type="subcellular location">
    <subcellularLocation>
        <location evidence="1">Cell outer membrane</location>
    </subcellularLocation>
</comment>
<dbReference type="GO" id="GO:0009279">
    <property type="term" value="C:cell outer membrane"/>
    <property type="evidence" value="ECO:0007669"/>
    <property type="project" value="UniProtKB-SubCell"/>
</dbReference>
<dbReference type="InterPro" id="IPR003423">
    <property type="entry name" value="OMP_efflux"/>
</dbReference>
<dbReference type="GO" id="GO:1990281">
    <property type="term" value="C:efflux pump complex"/>
    <property type="evidence" value="ECO:0007669"/>
    <property type="project" value="TreeGrafter"/>
</dbReference>
<evidence type="ECO:0000313" key="12">
    <source>
        <dbReference type="EMBL" id="QPT09741.1"/>
    </source>
</evidence>
<dbReference type="EMBL" id="JABEOU010000034">
    <property type="protein sequence ID" value="NNG58372.1"/>
    <property type="molecule type" value="Genomic_DNA"/>
</dbReference>
<accession>A0A411LLG3</accession>
<feature type="compositionally biased region" description="Low complexity" evidence="9">
    <location>
        <begin position="480"/>
        <end position="506"/>
    </location>
</feature>
<dbReference type="SUPFAM" id="SSF56954">
    <property type="entry name" value="Outer membrane efflux proteins (OEP)"/>
    <property type="match status" value="1"/>
</dbReference>
<keyword evidence="6" id="KW-0472">Membrane</keyword>
<dbReference type="GO" id="GO:0015288">
    <property type="term" value="F:porin activity"/>
    <property type="evidence" value="ECO:0007669"/>
    <property type="project" value="TreeGrafter"/>
</dbReference>
<keyword evidence="8" id="KW-0175">Coiled coil</keyword>
<dbReference type="PANTHER" id="PTHR30026:SF22">
    <property type="entry name" value="OUTER MEMBRANE EFFLUX PROTEIN"/>
    <property type="match status" value="1"/>
</dbReference>
<feature type="chain" id="PRO_5036102934" evidence="10">
    <location>
        <begin position="25"/>
        <end position="538"/>
    </location>
</feature>
<feature type="coiled-coil region" evidence="8">
    <location>
        <begin position="190"/>
        <end position="217"/>
    </location>
</feature>
<protein>
    <submittedName>
        <fullName evidence="11">TolC family outer membrane protein</fullName>
    </submittedName>
</protein>
<keyword evidence="5" id="KW-0812">Transmembrane</keyword>
<dbReference type="Pfam" id="PF02321">
    <property type="entry name" value="OEP"/>
    <property type="match status" value="2"/>
</dbReference>
<dbReference type="PANTHER" id="PTHR30026">
    <property type="entry name" value="OUTER MEMBRANE PROTEIN TOLC"/>
    <property type="match status" value="1"/>
</dbReference>
<evidence type="ECO:0000256" key="10">
    <source>
        <dbReference type="SAM" id="SignalP"/>
    </source>
</evidence>
<proteinExistence type="inferred from homology"/>
<dbReference type="GeneID" id="78527880"/>
<dbReference type="AlphaFoldDB" id="A0A411LLG3"/>
<name>A0A411LLG3_SPHPI</name>
<evidence type="ECO:0000256" key="5">
    <source>
        <dbReference type="ARBA" id="ARBA00022692"/>
    </source>
</evidence>
<dbReference type="InterPro" id="IPR010130">
    <property type="entry name" value="T1SS_OMP_TolC"/>
</dbReference>
<organism evidence="11 13">
    <name type="scientific">Sphingomonas paucimobilis</name>
    <name type="common">Pseudomonas paucimobilis</name>
    <dbReference type="NCBI Taxonomy" id="13689"/>
    <lineage>
        <taxon>Bacteria</taxon>
        <taxon>Pseudomonadati</taxon>
        <taxon>Pseudomonadota</taxon>
        <taxon>Alphaproteobacteria</taxon>
        <taxon>Sphingomonadales</taxon>
        <taxon>Sphingomonadaceae</taxon>
        <taxon>Sphingomonas</taxon>
    </lineage>
</organism>
<dbReference type="EMBL" id="CP065713">
    <property type="protein sequence ID" value="QPT09741.1"/>
    <property type="molecule type" value="Genomic_DNA"/>
</dbReference>